<dbReference type="RefSeq" id="XP_004335450.1">
    <property type="nucleotide sequence ID" value="XM_004335402.1"/>
</dbReference>
<evidence type="ECO:0000256" key="4">
    <source>
        <dbReference type="ARBA" id="ARBA00022679"/>
    </source>
</evidence>
<feature type="active site" description="Nucleophile; Schiff-base intermediate with DNA; for 5'-dRP lyase activity" evidence="13">
    <location>
        <position position="81"/>
    </location>
</feature>
<dbReference type="InterPro" id="IPR027421">
    <property type="entry name" value="DNA_pol_lamdba_lyase_dom_sf"/>
</dbReference>
<dbReference type="GO" id="GO:0006303">
    <property type="term" value="P:double-strand break repair via nonhomologous end joining"/>
    <property type="evidence" value="ECO:0007669"/>
    <property type="project" value="TreeGrafter"/>
</dbReference>
<evidence type="ECO:0000256" key="6">
    <source>
        <dbReference type="ARBA" id="ARBA00022723"/>
    </source>
</evidence>
<dbReference type="CDD" id="cd00141">
    <property type="entry name" value="NT_POLXc"/>
    <property type="match status" value="1"/>
</dbReference>
<dbReference type="InterPro" id="IPR029398">
    <property type="entry name" value="PolB_thumb"/>
</dbReference>
<dbReference type="FunFam" id="3.30.210.10:FF:000002">
    <property type="entry name" value="DNA polymerase"/>
    <property type="match status" value="1"/>
</dbReference>
<comment type="subcellular location">
    <subcellularLocation>
        <location evidence="2 14">Nucleus</location>
    </subcellularLocation>
</comment>
<dbReference type="PROSITE" id="PS00522">
    <property type="entry name" value="DNA_POLYMERASE_X"/>
    <property type="match status" value="1"/>
</dbReference>
<evidence type="ECO:0000256" key="8">
    <source>
        <dbReference type="ARBA" id="ARBA00022842"/>
    </source>
</evidence>
<keyword evidence="18" id="KW-1185">Reference proteome</keyword>
<evidence type="ECO:0000256" key="12">
    <source>
        <dbReference type="ARBA" id="ARBA00049244"/>
    </source>
</evidence>
<evidence type="ECO:0000256" key="13">
    <source>
        <dbReference type="PIRSR" id="PIRSR622312-50"/>
    </source>
</evidence>
<keyword evidence="5 14" id="KW-0548">Nucleotidyltransferase</keyword>
<evidence type="ECO:0000313" key="18">
    <source>
        <dbReference type="Proteomes" id="UP000011083"/>
    </source>
</evidence>
<evidence type="ECO:0000256" key="2">
    <source>
        <dbReference type="ARBA" id="ARBA00004123"/>
    </source>
</evidence>
<keyword evidence="11 14" id="KW-0539">Nucleus</keyword>
<evidence type="ECO:0000256" key="5">
    <source>
        <dbReference type="ARBA" id="ARBA00022695"/>
    </source>
</evidence>
<dbReference type="PANTHER" id="PTHR11276:SF42">
    <property type="entry name" value="DNA POLYMERASE BETA"/>
    <property type="match status" value="1"/>
</dbReference>
<dbReference type="SMART" id="SM00483">
    <property type="entry name" value="POLXc"/>
    <property type="match status" value="1"/>
</dbReference>
<dbReference type="InterPro" id="IPR010996">
    <property type="entry name" value="HHH_MUS81"/>
</dbReference>
<dbReference type="Pfam" id="PF14791">
    <property type="entry name" value="DNA_pol_B_thumb"/>
    <property type="match status" value="1"/>
</dbReference>
<protein>
    <recommendedName>
        <fullName evidence="14">DNA polymerase</fullName>
        <ecNumber evidence="14">2.7.7.7</ecNumber>
    </recommendedName>
</protein>
<dbReference type="AlphaFoldDB" id="L8GK72"/>
<keyword evidence="6" id="KW-0479">Metal-binding</keyword>
<dbReference type="Gene3D" id="3.30.460.10">
    <property type="entry name" value="Beta Polymerase, domain 2"/>
    <property type="match status" value="1"/>
</dbReference>
<dbReference type="InterPro" id="IPR037160">
    <property type="entry name" value="DNA_Pol_thumb_sf"/>
</dbReference>
<dbReference type="InterPro" id="IPR022312">
    <property type="entry name" value="DNA_pol_X"/>
</dbReference>
<dbReference type="InterPro" id="IPR043519">
    <property type="entry name" value="NT_sf"/>
</dbReference>
<comment type="cofactor">
    <cofactor evidence="1">
        <name>Mg(2+)</name>
        <dbReference type="ChEBI" id="CHEBI:18420"/>
    </cofactor>
</comment>
<evidence type="ECO:0000256" key="14">
    <source>
        <dbReference type="RuleBase" id="RU366014"/>
    </source>
</evidence>
<dbReference type="STRING" id="1257118.L8GK72"/>
<evidence type="ECO:0000256" key="15">
    <source>
        <dbReference type="SAM" id="MobiDB-lite"/>
    </source>
</evidence>
<dbReference type="PRINTS" id="PR00870">
    <property type="entry name" value="DNAPOLXBETA"/>
</dbReference>
<dbReference type="GO" id="GO:0003887">
    <property type="term" value="F:DNA-directed DNA polymerase activity"/>
    <property type="evidence" value="ECO:0007669"/>
    <property type="project" value="UniProtKB-UniRule"/>
</dbReference>
<keyword evidence="10 14" id="KW-0234">DNA repair</keyword>
<accession>L8GK72</accession>
<dbReference type="GO" id="GO:0005634">
    <property type="term" value="C:nucleus"/>
    <property type="evidence" value="ECO:0007669"/>
    <property type="project" value="UniProtKB-SubCell"/>
</dbReference>
<dbReference type="VEuPathDB" id="AmoebaDB:ACA1_244870"/>
<dbReference type="SUPFAM" id="SSF47802">
    <property type="entry name" value="DNA polymerase beta, N-terminal domain-like"/>
    <property type="match status" value="1"/>
</dbReference>
<dbReference type="OMA" id="ERDVFDW"/>
<dbReference type="SUPFAM" id="SSF81301">
    <property type="entry name" value="Nucleotidyltransferase"/>
    <property type="match status" value="1"/>
</dbReference>
<dbReference type="InterPro" id="IPR002008">
    <property type="entry name" value="DNA_pol_X_beta-like"/>
</dbReference>
<dbReference type="OrthoDB" id="205514at2759"/>
<dbReference type="Gene3D" id="1.10.150.110">
    <property type="entry name" value="DNA polymerase beta, N-terminal domain-like"/>
    <property type="match status" value="1"/>
</dbReference>
<dbReference type="GO" id="GO:0046872">
    <property type="term" value="F:metal ion binding"/>
    <property type="evidence" value="ECO:0007669"/>
    <property type="project" value="UniProtKB-UniRule"/>
</dbReference>
<evidence type="ECO:0000256" key="10">
    <source>
        <dbReference type="ARBA" id="ARBA00023204"/>
    </source>
</evidence>
<dbReference type="PANTHER" id="PTHR11276">
    <property type="entry name" value="DNA POLYMERASE TYPE-X FAMILY MEMBER"/>
    <property type="match status" value="1"/>
</dbReference>
<dbReference type="InterPro" id="IPR002054">
    <property type="entry name" value="DNA-dir_DNA_pol_X"/>
</dbReference>
<dbReference type="Gene3D" id="3.30.210.10">
    <property type="entry name" value="DNA polymerase, thumb domain"/>
    <property type="match status" value="1"/>
</dbReference>
<dbReference type="GO" id="GO:0003677">
    <property type="term" value="F:DNA binding"/>
    <property type="evidence" value="ECO:0007669"/>
    <property type="project" value="UniProtKB-UniRule"/>
</dbReference>
<evidence type="ECO:0000256" key="3">
    <source>
        <dbReference type="ARBA" id="ARBA00008323"/>
    </source>
</evidence>
<dbReference type="GO" id="GO:0006284">
    <property type="term" value="P:base-excision repair"/>
    <property type="evidence" value="ECO:0007669"/>
    <property type="project" value="TreeGrafter"/>
</dbReference>
<keyword evidence="4 14" id="KW-0808">Transferase</keyword>
<keyword evidence="8" id="KW-0460">Magnesium</keyword>
<dbReference type="FunFam" id="1.10.150.110:FF:000005">
    <property type="entry name" value="DNA polymerase POL4"/>
    <property type="match status" value="1"/>
</dbReference>
<evidence type="ECO:0000256" key="7">
    <source>
        <dbReference type="ARBA" id="ARBA00022763"/>
    </source>
</evidence>
<dbReference type="InterPro" id="IPR028207">
    <property type="entry name" value="DNA_pol_B_palm_palm"/>
</dbReference>
<evidence type="ECO:0000259" key="16">
    <source>
        <dbReference type="SMART" id="SM00483"/>
    </source>
</evidence>
<dbReference type="Proteomes" id="UP000011083">
    <property type="component" value="Unassembled WGS sequence"/>
</dbReference>
<evidence type="ECO:0000256" key="1">
    <source>
        <dbReference type="ARBA" id="ARBA00001946"/>
    </source>
</evidence>
<dbReference type="Pfam" id="PF14716">
    <property type="entry name" value="HHH_8"/>
    <property type="match status" value="1"/>
</dbReference>
<dbReference type="EC" id="2.7.7.7" evidence="14"/>
<evidence type="ECO:0000313" key="17">
    <source>
        <dbReference type="EMBL" id="ELR13437.1"/>
    </source>
</evidence>
<comment type="catalytic activity">
    <reaction evidence="12 14">
        <text>DNA(n) + a 2'-deoxyribonucleoside 5'-triphosphate = DNA(n+1) + diphosphate</text>
        <dbReference type="Rhea" id="RHEA:22508"/>
        <dbReference type="Rhea" id="RHEA-COMP:17339"/>
        <dbReference type="Rhea" id="RHEA-COMP:17340"/>
        <dbReference type="ChEBI" id="CHEBI:33019"/>
        <dbReference type="ChEBI" id="CHEBI:61560"/>
        <dbReference type="ChEBI" id="CHEBI:173112"/>
        <dbReference type="EC" id="2.7.7.7"/>
    </reaction>
</comment>
<comment type="similarity">
    <text evidence="3 14">Belongs to the DNA polymerase type-X family.</text>
</comment>
<evidence type="ECO:0000256" key="9">
    <source>
        <dbReference type="ARBA" id="ARBA00022932"/>
    </source>
</evidence>
<comment type="function">
    <text evidence="14">DNA polymerase that functions in several pathways of DNA repair. Involved in base excision repair (BER) responsible for repair of lesions that give rise to abasic (AP) sites in DNA. Also contributes to DNA double-strand break repair by non-homologous end joining and homologous recombination. Has both template-dependent and template-independent (terminal transferase) DNA polymerase activities. Has also a 5'-deoxyribose-5-phosphate lyase (dRP lyase) activity.</text>
</comment>
<keyword evidence="7 14" id="KW-0227">DNA damage</keyword>
<organism evidence="17 18">
    <name type="scientific">Acanthamoeba castellanii (strain ATCC 30010 / Neff)</name>
    <dbReference type="NCBI Taxonomy" id="1257118"/>
    <lineage>
        <taxon>Eukaryota</taxon>
        <taxon>Amoebozoa</taxon>
        <taxon>Discosea</taxon>
        <taxon>Longamoebia</taxon>
        <taxon>Centramoebida</taxon>
        <taxon>Acanthamoebidae</taxon>
        <taxon>Acanthamoeba</taxon>
    </lineage>
</organism>
<dbReference type="InterPro" id="IPR019843">
    <property type="entry name" value="DNA_pol-X_BS"/>
</dbReference>
<dbReference type="PRINTS" id="PR00869">
    <property type="entry name" value="DNAPOLX"/>
</dbReference>
<reference evidence="17 18" key="1">
    <citation type="journal article" date="2013" name="Genome Biol.">
        <title>Genome of Acanthamoeba castellanii highlights extensive lateral gene transfer and early evolution of tyrosine kinase signaling.</title>
        <authorList>
            <person name="Clarke M."/>
            <person name="Lohan A.J."/>
            <person name="Liu B."/>
            <person name="Lagkouvardos I."/>
            <person name="Roy S."/>
            <person name="Zafar N."/>
            <person name="Bertelli C."/>
            <person name="Schilde C."/>
            <person name="Kianianmomeni A."/>
            <person name="Burglin T.R."/>
            <person name="Frech C."/>
            <person name="Turcotte B."/>
            <person name="Kopec K.O."/>
            <person name="Synnott J.M."/>
            <person name="Choo C."/>
            <person name="Paponov I."/>
            <person name="Finkler A."/>
            <person name="Soon Heng Tan C."/>
            <person name="Hutchins A.P."/>
            <person name="Weinmeier T."/>
            <person name="Rattei T."/>
            <person name="Chu J.S."/>
            <person name="Gimenez G."/>
            <person name="Irimia M."/>
            <person name="Rigden D.J."/>
            <person name="Fitzpatrick D.A."/>
            <person name="Lorenzo-Morales J."/>
            <person name="Bateman A."/>
            <person name="Chiu C.H."/>
            <person name="Tang P."/>
            <person name="Hegemann P."/>
            <person name="Fromm H."/>
            <person name="Raoult D."/>
            <person name="Greub G."/>
            <person name="Miranda-Saavedra D."/>
            <person name="Chen N."/>
            <person name="Nash P."/>
            <person name="Ginger M.L."/>
            <person name="Horn M."/>
            <person name="Schaap P."/>
            <person name="Caler L."/>
            <person name="Loftus B."/>
        </authorList>
    </citation>
    <scope>NUCLEOTIDE SEQUENCE [LARGE SCALE GENOMIC DNA]</scope>
    <source>
        <strain evidence="17 18">Neff</strain>
    </source>
</reference>
<gene>
    <name evidence="17" type="ORF">ACA1_244870</name>
</gene>
<feature type="region of interest" description="Disordered" evidence="15">
    <location>
        <begin position="222"/>
        <end position="258"/>
    </location>
</feature>
<dbReference type="KEGG" id="acan:ACA1_244870"/>
<sequence length="348" mass="39816">MRRPAGKHQTSEVTLEKHDNYNQKLTAILAELGQIEKSKGQMHRARAYEKAVRALRNHPTAITSGTEAQKLDGIGKKIGLKIDEILATGKLKKLDTLNEDPKTKALNLFQQLKHTFTHHQRIGLKHFHEFNERIPRAEMEQLEKIIKETLSEVDEELIGTTCGSYRRGAESSGDIDVLLTHPKYTVATKKKPEAQYLSRVVEALKRKGLITDDISQGSSKYMGVCKLPDDEDEAKEKKEKKKQDSEGEEEEEEVEVEAKKKKRLHRRIDLRVIPYENYYCGLLYFTGSDFFNQQMRKIALDRGFTLNEYDVCPVGSTGVKGDPIEVHSEEDIFELLGMTYKSPEQRNL</sequence>
<feature type="domain" description="DNA-directed DNA polymerase X" evidence="16">
    <location>
        <begin position="20"/>
        <end position="347"/>
    </location>
</feature>
<proteinExistence type="inferred from homology"/>
<keyword evidence="9 14" id="KW-0239">DNA-directed DNA polymerase</keyword>
<dbReference type="GeneID" id="14914089"/>
<dbReference type="Pfam" id="PF14792">
    <property type="entry name" value="DNA_pol_B_palm"/>
    <property type="match status" value="1"/>
</dbReference>
<feature type="compositionally biased region" description="Acidic residues" evidence="15">
    <location>
        <begin position="246"/>
        <end position="255"/>
    </location>
</feature>
<feature type="compositionally biased region" description="Basic and acidic residues" evidence="15">
    <location>
        <begin position="234"/>
        <end position="245"/>
    </location>
</feature>
<dbReference type="EMBL" id="KB008093">
    <property type="protein sequence ID" value="ELR13437.1"/>
    <property type="molecule type" value="Genomic_DNA"/>
</dbReference>
<name>L8GK72_ACACF</name>
<evidence type="ECO:0000256" key="11">
    <source>
        <dbReference type="ARBA" id="ARBA00023242"/>
    </source>
</evidence>